<feature type="region of interest" description="Disordered" evidence="1">
    <location>
        <begin position="134"/>
        <end position="160"/>
    </location>
</feature>
<reference evidence="3" key="1">
    <citation type="journal article" date="2005" name="Nature">
        <title>The map-based sequence of the rice genome.</title>
        <authorList>
            <consortium name="International rice genome sequencing project (IRGSP)"/>
            <person name="Matsumoto T."/>
            <person name="Wu J."/>
            <person name="Kanamori H."/>
            <person name="Katayose Y."/>
            <person name="Fujisawa M."/>
            <person name="Namiki N."/>
            <person name="Mizuno H."/>
            <person name="Yamamoto K."/>
            <person name="Antonio B.A."/>
            <person name="Baba T."/>
            <person name="Sakata K."/>
            <person name="Nagamura Y."/>
            <person name="Aoki H."/>
            <person name="Arikawa K."/>
            <person name="Arita K."/>
            <person name="Bito T."/>
            <person name="Chiden Y."/>
            <person name="Fujitsuka N."/>
            <person name="Fukunaka R."/>
            <person name="Hamada M."/>
            <person name="Harada C."/>
            <person name="Hayashi A."/>
            <person name="Hijishita S."/>
            <person name="Honda M."/>
            <person name="Hosokawa S."/>
            <person name="Ichikawa Y."/>
            <person name="Idonuma A."/>
            <person name="Iijima M."/>
            <person name="Ikeda M."/>
            <person name="Ikeno M."/>
            <person name="Ito K."/>
            <person name="Ito S."/>
            <person name="Ito T."/>
            <person name="Ito Y."/>
            <person name="Ito Y."/>
            <person name="Iwabuchi A."/>
            <person name="Kamiya K."/>
            <person name="Karasawa W."/>
            <person name="Kurita K."/>
            <person name="Katagiri S."/>
            <person name="Kikuta A."/>
            <person name="Kobayashi H."/>
            <person name="Kobayashi N."/>
            <person name="Machita K."/>
            <person name="Maehara T."/>
            <person name="Masukawa M."/>
            <person name="Mizubayashi T."/>
            <person name="Mukai Y."/>
            <person name="Nagasaki H."/>
            <person name="Nagata Y."/>
            <person name="Naito S."/>
            <person name="Nakashima M."/>
            <person name="Nakama Y."/>
            <person name="Nakamichi Y."/>
            <person name="Nakamura M."/>
            <person name="Meguro A."/>
            <person name="Negishi M."/>
            <person name="Ohta I."/>
            <person name="Ohta T."/>
            <person name="Okamoto M."/>
            <person name="Ono N."/>
            <person name="Saji S."/>
            <person name="Sakaguchi M."/>
            <person name="Sakai K."/>
            <person name="Shibata M."/>
            <person name="Shimokawa T."/>
            <person name="Song J."/>
            <person name="Takazaki Y."/>
            <person name="Terasawa K."/>
            <person name="Tsugane M."/>
            <person name="Tsuji K."/>
            <person name="Ueda S."/>
            <person name="Waki K."/>
            <person name="Yamagata H."/>
            <person name="Yamamoto M."/>
            <person name="Yamamoto S."/>
            <person name="Yamane H."/>
            <person name="Yoshiki S."/>
            <person name="Yoshihara R."/>
            <person name="Yukawa K."/>
            <person name="Zhong H."/>
            <person name="Yano M."/>
            <person name="Yuan Q."/>
            <person name="Ouyang S."/>
            <person name="Liu J."/>
            <person name="Jones K.M."/>
            <person name="Gansberger K."/>
            <person name="Moffat K."/>
            <person name="Hill J."/>
            <person name="Bera J."/>
            <person name="Fadrosh D."/>
            <person name="Jin S."/>
            <person name="Johri S."/>
            <person name="Kim M."/>
            <person name="Overton L."/>
            <person name="Reardon M."/>
            <person name="Tsitrin T."/>
            <person name="Vuong H."/>
            <person name="Weaver B."/>
            <person name="Ciecko A."/>
            <person name="Tallon L."/>
            <person name="Jackson J."/>
            <person name="Pai G."/>
            <person name="Aken S.V."/>
            <person name="Utterback T."/>
            <person name="Reidmuller S."/>
            <person name="Feldblyum T."/>
            <person name="Hsiao J."/>
            <person name="Zismann V."/>
            <person name="Iobst S."/>
            <person name="de Vazeille A.R."/>
            <person name="Buell C.R."/>
            <person name="Ying K."/>
            <person name="Li Y."/>
            <person name="Lu T."/>
            <person name="Huang Y."/>
            <person name="Zhao Q."/>
            <person name="Feng Q."/>
            <person name="Zhang L."/>
            <person name="Zhu J."/>
            <person name="Weng Q."/>
            <person name="Mu J."/>
            <person name="Lu Y."/>
            <person name="Fan D."/>
            <person name="Liu Y."/>
            <person name="Guan J."/>
            <person name="Zhang Y."/>
            <person name="Yu S."/>
            <person name="Liu X."/>
            <person name="Zhang Y."/>
            <person name="Hong G."/>
            <person name="Han B."/>
            <person name="Choisne N."/>
            <person name="Demange N."/>
            <person name="Orjeda G."/>
            <person name="Samain S."/>
            <person name="Cattolico L."/>
            <person name="Pelletier E."/>
            <person name="Couloux A."/>
            <person name="Segurens B."/>
            <person name="Wincker P."/>
            <person name="D'Hont A."/>
            <person name="Scarpelli C."/>
            <person name="Weissenbach J."/>
            <person name="Salanoubat M."/>
            <person name="Quetier F."/>
            <person name="Yu Y."/>
            <person name="Kim H.R."/>
            <person name="Rambo T."/>
            <person name="Currie J."/>
            <person name="Collura K."/>
            <person name="Luo M."/>
            <person name="Yang T."/>
            <person name="Ammiraju J.S.S."/>
            <person name="Engler F."/>
            <person name="Soderlund C."/>
            <person name="Wing R.A."/>
            <person name="Palmer L.E."/>
            <person name="de la Bastide M."/>
            <person name="Spiegel L."/>
            <person name="Nascimento L."/>
            <person name="Zutavern T."/>
            <person name="O'Shaughnessy A."/>
            <person name="Dike S."/>
            <person name="Dedhia N."/>
            <person name="Preston R."/>
            <person name="Balija V."/>
            <person name="McCombie W.R."/>
            <person name="Chow T."/>
            <person name="Chen H."/>
            <person name="Chung M."/>
            <person name="Chen C."/>
            <person name="Shaw J."/>
            <person name="Wu H."/>
            <person name="Hsiao K."/>
            <person name="Chao Y."/>
            <person name="Chu M."/>
            <person name="Cheng C."/>
            <person name="Hour A."/>
            <person name="Lee P."/>
            <person name="Lin S."/>
            <person name="Lin Y."/>
            <person name="Liou J."/>
            <person name="Liu S."/>
            <person name="Hsing Y."/>
            <person name="Raghuvanshi S."/>
            <person name="Mohanty A."/>
            <person name="Bharti A.K."/>
            <person name="Gaur A."/>
            <person name="Gupta V."/>
            <person name="Kumar D."/>
            <person name="Ravi V."/>
            <person name="Vij S."/>
            <person name="Kapur A."/>
            <person name="Khurana P."/>
            <person name="Khurana P."/>
            <person name="Khurana J.P."/>
            <person name="Tyagi A.K."/>
            <person name="Gaikwad K."/>
            <person name="Singh A."/>
            <person name="Dalal V."/>
            <person name="Srivastava S."/>
            <person name="Dixit A."/>
            <person name="Pal A.K."/>
            <person name="Ghazi I.A."/>
            <person name="Yadav M."/>
            <person name="Pandit A."/>
            <person name="Bhargava A."/>
            <person name="Sureshbabu K."/>
            <person name="Batra K."/>
            <person name="Sharma T.R."/>
            <person name="Mohapatra T."/>
            <person name="Singh N.K."/>
            <person name="Messing J."/>
            <person name="Nelson A.B."/>
            <person name="Fuks G."/>
            <person name="Kavchok S."/>
            <person name="Keizer G."/>
            <person name="Linton E."/>
            <person name="Llaca V."/>
            <person name="Song R."/>
            <person name="Tanyolac B."/>
            <person name="Young S."/>
            <person name="Ho-Il K."/>
            <person name="Hahn J.H."/>
            <person name="Sangsakoo G."/>
            <person name="Vanavichit A."/>
            <person name="de Mattos Luiz.A.T."/>
            <person name="Zimmer P.D."/>
            <person name="Malone G."/>
            <person name="Dellagostin O."/>
            <person name="de Oliveira A.C."/>
            <person name="Bevan M."/>
            <person name="Bancroft I."/>
            <person name="Minx P."/>
            <person name="Cordum H."/>
            <person name="Wilson R."/>
            <person name="Cheng Z."/>
            <person name="Jin W."/>
            <person name="Jiang J."/>
            <person name="Leong S.A."/>
            <person name="Iwama H."/>
            <person name="Gojobori T."/>
            <person name="Itoh T."/>
            <person name="Niimura Y."/>
            <person name="Fujii Y."/>
            <person name="Habara T."/>
            <person name="Sakai H."/>
            <person name="Sato Y."/>
            <person name="Wilson G."/>
            <person name="Kumar K."/>
            <person name="McCouch S."/>
            <person name="Juretic N."/>
            <person name="Hoen D."/>
            <person name="Wright S."/>
            <person name="Bruskiewich R."/>
            <person name="Bureau T."/>
            <person name="Miyao A."/>
            <person name="Hirochika H."/>
            <person name="Nishikawa T."/>
            <person name="Kadowaki K."/>
            <person name="Sugiura M."/>
            <person name="Burr B."/>
            <person name="Sasaki T."/>
        </authorList>
    </citation>
    <scope>NUCLEOTIDE SEQUENCE [LARGE SCALE GENOMIC DNA]</scope>
    <source>
        <strain evidence="3">cv. Nipponbare</strain>
    </source>
</reference>
<evidence type="ECO:0000313" key="2">
    <source>
        <dbReference type="EMBL" id="BAD61635.1"/>
    </source>
</evidence>
<reference evidence="3" key="2">
    <citation type="journal article" date="2008" name="Nucleic Acids Res.">
        <title>The rice annotation project database (RAP-DB): 2008 update.</title>
        <authorList>
            <consortium name="The rice annotation project (RAP)"/>
        </authorList>
    </citation>
    <scope>GENOME REANNOTATION</scope>
    <source>
        <strain evidence="3">cv. Nipponbare</strain>
    </source>
</reference>
<evidence type="ECO:0000313" key="3">
    <source>
        <dbReference type="Proteomes" id="UP000000763"/>
    </source>
</evidence>
<evidence type="ECO:0000256" key="1">
    <source>
        <dbReference type="SAM" id="MobiDB-lite"/>
    </source>
</evidence>
<sequence length="212" mass="22223">MAADDGGEGRLGAGMGRVGAAAHVSVELVMGYVGNIPGLPYESLAIADPLSPDAVRAFAAWMWPATVFPEEAVLAYTEKLTAVEAAVRRMVRRWRRWRWRCNVGGGRGGAGSGDGVHASAVGVRGAWQWGGGRREAGAPCAPGHELPRRGDAERRRRRRGGVWPLSASAAGCLPPPPMAAWSATAAGCPDEVAPALAPTSLKKATLLRADWP</sequence>
<proteinExistence type="predicted"/>
<protein>
    <submittedName>
        <fullName evidence="2">Uncharacterized protein</fullName>
    </submittedName>
</protein>
<accession>Q5Z9X5</accession>
<organism evidence="2 3">
    <name type="scientific">Oryza sativa subsp. japonica</name>
    <name type="common">Rice</name>
    <dbReference type="NCBI Taxonomy" id="39947"/>
    <lineage>
        <taxon>Eukaryota</taxon>
        <taxon>Viridiplantae</taxon>
        <taxon>Streptophyta</taxon>
        <taxon>Embryophyta</taxon>
        <taxon>Tracheophyta</taxon>
        <taxon>Spermatophyta</taxon>
        <taxon>Magnoliopsida</taxon>
        <taxon>Liliopsida</taxon>
        <taxon>Poales</taxon>
        <taxon>Poaceae</taxon>
        <taxon>BOP clade</taxon>
        <taxon>Oryzoideae</taxon>
        <taxon>Oryzeae</taxon>
        <taxon>Oryzinae</taxon>
        <taxon>Oryza</taxon>
        <taxon>Oryza sativa</taxon>
    </lineage>
</organism>
<feature type="compositionally biased region" description="Basic and acidic residues" evidence="1">
    <location>
        <begin position="145"/>
        <end position="154"/>
    </location>
</feature>
<name>Q5Z9X5_ORYSJ</name>
<dbReference type="AlphaFoldDB" id="Q5Z9X5"/>
<gene>
    <name evidence="2" type="primary">P0459H02.20</name>
</gene>
<dbReference type="Proteomes" id="UP000000763">
    <property type="component" value="Chromosome 6"/>
</dbReference>
<dbReference type="EMBL" id="AP003572">
    <property type="protein sequence ID" value="BAD61635.1"/>
    <property type="molecule type" value="Genomic_DNA"/>
</dbReference>